<evidence type="ECO:0000313" key="3">
    <source>
        <dbReference type="Proteomes" id="UP001219518"/>
    </source>
</evidence>
<dbReference type="Proteomes" id="UP001219518">
    <property type="component" value="Unassembled WGS sequence"/>
</dbReference>
<dbReference type="SUPFAM" id="SSF52266">
    <property type="entry name" value="SGNH hydrolase"/>
    <property type="match status" value="1"/>
</dbReference>
<dbReference type="Pfam" id="PF17182">
    <property type="entry name" value="OSK"/>
    <property type="match status" value="1"/>
</dbReference>
<dbReference type="EMBL" id="JAHWGI010001155">
    <property type="protein sequence ID" value="KAK3923862.1"/>
    <property type="molecule type" value="Genomic_DNA"/>
</dbReference>
<reference evidence="2" key="2">
    <citation type="journal article" date="2023" name="BMC Genomics">
        <title>Pest status, molecular evolution, and epigenetic factors derived from the genome assembly of Frankliniella fusca, a thysanopteran phytovirus vector.</title>
        <authorList>
            <person name="Catto M.A."/>
            <person name="Labadie P.E."/>
            <person name="Jacobson A.L."/>
            <person name="Kennedy G.G."/>
            <person name="Srinivasan R."/>
            <person name="Hunt B.G."/>
        </authorList>
    </citation>
    <scope>NUCLEOTIDE SEQUENCE</scope>
    <source>
        <strain evidence="2">PL_HMW_Pooled</strain>
    </source>
</reference>
<dbReference type="InterPro" id="IPR033447">
    <property type="entry name" value="OSK"/>
</dbReference>
<accession>A0AAE1HM92</accession>
<proteinExistence type="predicted"/>
<comment type="caution">
    <text evidence="2">The sequence shown here is derived from an EMBL/GenBank/DDBJ whole genome shotgun (WGS) entry which is preliminary data.</text>
</comment>
<reference evidence="2" key="1">
    <citation type="submission" date="2021-07" db="EMBL/GenBank/DDBJ databases">
        <authorList>
            <person name="Catto M.A."/>
            <person name="Jacobson A."/>
            <person name="Kennedy G."/>
            <person name="Labadie P."/>
            <person name="Hunt B.G."/>
            <person name="Srinivasan R."/>
        </authorList>
    </citation>
    <scope>NUCLEOTIDE SEQUENCE</scope>
    <source>
        <strain evidence="2">PL_HMW_Pooled</strain>
        <tissue evidence="2">Head</tissue>
    </source>
</reference>
<gene>
    <name evidence="2" type="ORF">KUF71_002256</name>
</gene>
<evidence type="ECO:0000313" key="2">
    <source>
        <dbReference type="EMBL" id="KAK3923862.1"/>
    </source>
</evidence>
<sequence>MVVILLYQNSVFHTVNVNMNDQSSDQSQYVVCFGAESAMNLLQLRGGMFYNARRFTGRFRGYNRSRAAWRGNHRGNFNWRSSAWRSNRGMNGGRGRGRSFRGNSMMHVNSEMSTVLKSCDGSDHSEQMLIDFQDESSSNHDEVMSLSATHNKIGTEFSSSSNITNVNGSANCDETAFGSTSSEFPVLNDLILLGDSFCKRMVKAVEKSDSDDYKLCKGGLRVNELKKSLNSCNRDRFVGKRVVVFMGMNDVMKGDPDNFNGDAFSLLSKLKEYGVASIFLCTLPIIPGQYMQNIQCFNNAVRSMSGLGGIVSVVECEKSFCHSDGSLNFSFYDKCYKSGQFDFHPNVTGLKVLHGLIYAKAFPEINS</sequence>
<feature type="domain" description="OSK" evidence="1">
    <location>
        <begin position="182"/>
        <end position="334"/>
    </location>
</feature>
<organism evidence="2 3">
    <name type="scientific">Frankliniella fusca</name>
    <dbReference type="NCBI Taxonomy" id="407009"/>
    <lineage>
        <taxon>Eukaryota</taxon>
        <taxon>Metazoa</taxon>
        <taxon>Ecdysozoa</taxon>
        <taxon>Arthropoda</taxon>
        <taxon>Hexapoda</taxon>
        <taxon>Insecta</taxon>
        <taxon>Pterygota</taxon>
        <taxon>Neoptera</taxon>
        <taxon>Paraneoptera</taxon>
        <taxon>Thysanoptera</taxon>
        <taxon>Terebrantia</taxon>
        <taxon>Thripoidea</taxon>
        <taxon>Thripidae</taxon>
        <taxon>Frankliniella</taxon>
    </lineage>
</organism>
<evidence type="ECO:0000259" key="1">
    <source>
        <dbReference type="Pfam" id="PF17182"/>
    </source>
</evidence>
<keyword evidence="3" id="KW-1185">Reference proteome</keyword>
<name>A0AAE1HM92_9NEOP</name>
<protein>
    <submittedName>
        <fullName evidence="2">Nonribosomal peptide synthetase 8</fullName>
    </submittedName>
</protein>
<dbReference type="InterPro" id="IPR036514">
    <property type="entry name" value="SGNH_hydro_sf"/>
</dbReference>
<dbReference type="Gene3D" id="3.40.50.1110">
    <property type="entry name" value="SGNH hydrolase"/>
    <property type="match status" value="1"/>
</dbReference>
<dbReference type="AlphaFoldDB" id="A0AAE1HM92"/>